<dbReference type="RefSeq" id="WP_376846073.1">
    <property type="nucleotide sequence ID" value="NZ_JBHSFW010000004.1"/>
</dbReference>
<dbReference type="InterPro" id="IPR051393">
    <property type="entry name" value="ABC_transporter_permease"/>
</dbReference>
<sequence length="293" mass="33436">MKSKRLSGNVKAIPFLLPFFIIYVLFTVWPIFKGLQMSFYDWSIIKKIRFVGWDNYVRMVHDADFWASLWHTTLFVILSTPTMLILALALALLANRKSKWRTFLRGAYFIPTILSVSVISYIAIFMLQPYSGFLNSALHLIGIQAEPFWMANPHLAWLSIVGVTLWWTVGFNMVLFLAALQDIPEYLYEAARIDGASRSQLFWHITFPQLLPIGRVILLLQVLASYKVFAQIMLITGGGPGTDTRPIIQYIYQTGFHKFNLGYAATMSYALFVILLILSIFQVKGQSKQGGMI</sequence>
<comment type="caution">
    <text evidence="9">The sequence shown here is derived from an EMBL/GenBank/DDBJ whole genome shotgun (WGS) entry which is preliminary data.</text>
</comment>
<name>A0ABV9GNY2_9BACL</name>
<organism evidence="9 10">
    <name type="scientific">Camelliibacillus cellulosilyticus</name>
    <dbReference type="NCBI Taxonomy" id="2174486"/>
    <lineage>
        <taxon>Bacteria</taxon>
        <taxon>Bacillati</taxon>
        <taxon>Bacillota</taxon>
        <taxon>Bacilli</taxon>
        <taxon>Bacillales</taxon>
        <taxon>Sporolactobacillaceae</taxon>
        <taxon>Camelliibacillus</taxon>
    </lineage>
</organism>
<comment type="subcellular location">
    <subcellularLocation>
        <location evidence="1 7">Cell membrane</location>
        <topology evidence="1 7">Multi-pass membrane protein</topology>
    </subcellularLocation>
</comment>
<feature type="transmembrane region" description="Helical" evidence="7">
    <location>
        <begin position="201"/>
        <end position="224"/>
    </location>
</feature>
<evidence type="ECO:0000256" key="3">
    <source>
        <dbReference type="ARBA" id="ARBA00022475"/>
    </source>
</evidence>
<keyword evidence="5 7" id="KW-1133">Transmembrane helix</keyword>
<dbReference type="Gene3D" id="1.10.3720.10">
    <property type="entry name" value="MetI-like"/>
    <property type="match status" value="1"/>
</dbReference>
<dbReference type="CDD" id="cd06261">
    <property type="entry name" value="TM_PBP2"/>
    <property type="match status" value="1"/>
</dbReference>
<dbReference type="InterPro" id="IPR000515">
    <property type="entry name" value="MetI-like"/>
</dbReference>
<evidence type="ECO:0000256" key="7">
    <source>
        <dbReference type="RuleBase" id="RU363032"/>
    </source>
</evidence>
<feature type="transmembrane region" description="Helical" evidence="7">
    <location>
        <begin position="69"/>
        <end position="94"/>
    </location>
</feature>
<feature type="domain" description="ABC transmembrane type-1" evidence="8">
    <location>
        <begin position="69"/>
        <end position="282"/>
    </location>
</feature>
<comment type="similarity">
    <text evidence="7">Belongs to the binding-protein-dependent transport system permease family.</text>
</comment>
<feature type="transmembrane region" description="Helical" evidence="7">
    <location>
        <begin position="12"/>
        <end position="32"/>
    </location>
</feature>
<evidence type="ECO:0000256" key="1">
    <source>
        <dbReference type="ARBA" id="ARBA00004651"/>
    </source>
</evidence>
<evidence type="ECO:0000256" key="6">
    <source>
        <dbReference type="ARBA" id="ARBA00023136"/>
    </source>
</evidence>
<accession>A0ABV9GNY2</accession>
<evidence type="ECO:0000256" key="5">
    <source>
        <dbReference type="ARBA" id="ARBA00022989"/>
    </source>
</evidence>
<reference evidence="10" key="1">
    <citation type="journal article" date="2019" name="Int. J. Syst. Evol. Microbiol.">
        <title>The Global Catalogue of Microorganisms (GCM) 10K type strain sequencing project: providing services to taxonomists for standard genome sequencing and annotation.</title>
        <authorList>
            <consortium name="The Broad Institute Genomics Platform"/>
            <consortium name="The Broad Institute Genome Sequencing Center for Infectious Disease"/>
            <person name="Wu L."/>
            <person name="Ma J."/>
        </authorList>
    </citation>
    <scope>NUCLEOTIDE SEQUENCE [LARGE SCALE GENOMIC DNA]</scope>
    <source>
        <strain evidence="10">CGMCC 1.16306</strain>
    </source>
</reference>
<dbReference type="Proteomes" id="UP001596022">
    <property type="component" value="Unassembled WGS sequence"/>
</dbReference>
<keyword evidence="10" id="KW-1185">Reference proteome</keyword>
<protein>
    <submittedName>
        <fullName evidence="9">Carbohydrate ABC transporter permease</fullName>
    </submittedName>
</protein>
<dbReference type="PANTHER" id="PTHR30193">
    <property type="entry name" value="ABC TRANSPORTER PERMEASE PROTEIN"/>
    <property type="match status" value="1"/>
</dbReference>
<keyword evidence="4 7" id="KW-0812">Transmembrane</keyword>
<proteinExistence type="inferred from homology"/>
<evidence type="ECO:0000313" key="10">
    <source>
        <dbReference type="Proteomes" id="UP001596022"/>
    </source>
</evidence>
<evidence type="ECO:0000259" key="8">
    <source>
        <dbReference type="PROSITE" id="PS50928"/>
    </source>
</evidence>
<dbReference type="PROSITE" id="PS50928">
    <property type="entry name" value="ABC_TM1"/>
    <property type="match status" value="1"/>
</dbReference>
<keyword evidence="6 7" id="KW-0472">Membrane</keyword>
<feature type="transmembrane region" description="Helical" evidence="7">
    <location>
        <begin position="106"/>
        <end position="127"/>
    </location>
</feature>
<dbReference type="SUPFAM" id="SSF161098">
    <property type="entry name" value="MetI-like"/>
    <property type="match status" value="1"/>
</dbReference>
<dbReference type="InterPro" id="IPR035906">
    <property type="entry name" value="MetI-like_sf"/>
</dbReference>
<dbReference type="PANTHER" id="PTHR30193:SF37">
    <property type="entry name" value="INNER MEMBRANE ABC TRANSPORTER PERMEASE PROTEIN YCJO"/>
    <property type="match status" value="1"/>
</dbReference>
<keyword evidence="3" id="KW-1003">Cell membrane</keyword>
<feature type="transmembrane region" description="Helical" evidence="7">
    <location>
        <begin position="155"/>
        <end position="180"/>
    </location>
</feature>
<evidence type="ECO:0000256" key="2">
    <source>
        <dbReference type="ARBA" id="ARBA00022448"/>
    </source>
</evidence>
<gene>
    <name evidence="9" type="ORF">ACFO4N_09565</name>
</gene>
<keyword evidence="2 7" id="KW-0813">Transport</keyword>
<evidence type="ECO:0000256" key="4">
    <source>
        <dbReference type="ARBA" id="ARBA00022692"/>
    </source>
</evidence>
<dbReference type="Pfam" id="PF00528">
    <property type="entry name" value="BPD_transp_1"/>
    <property type="match status" value="1"/>
</dbReference>
<feature type="transmembrane region" description="Helical" evidence="7">
    <location>
        <begin position="261"/>
        <end position="283"/>
    </location>
</feature>
<evidence type="ECO:0000313" key="9">
    <source>
        <dbReference type="EMBL" id="MFC4618975.1"/>
    </source>
</evidence>
<dbReference type="EMBL" id="JBHSFW010000004">
    <property type="protein sequence ID" value="MFC4618975.1"/>
    <property type="molecule type" value="Genomic_DNA"/>
</dbReference>